<dbReference type="Gene3D" id="3.90.230.10">
    <property type="entry name" value="Creatinase/methionine aminopeptidase superfamily"/>
    <property type="match status" value="1"/>
</dbReference>
<evidence type="ECO:0000256" key="3">
    <source>
        <dbReference type="RuleBase" id="RU000590"/>
    </source>
</evidence>
<dbReference type="AlphaFoldDB" id="A0A1M6L723"/>
<dbReference type="Pfam" id="PF01321">
    <property type="entry name" value="Creatinase_N"/>
    <property type="match status" value="1"/>
</dbReference>
<dbReference type="OrthoDB" id="9806388at2"/>
<dbReference type="Gene3D" id="3.40.350.10">
    <property type="entry name" value="Creatinase/prolidase N-terminal domain"/>
    <property type="match status" value="1"/>
</dbReference>
<comment type="similarity">
    <text evidence="3">Belongs to the peptidase M24B family.</text>
</comment>
<dbReference type="InterPro" id="IPR036005">
    <property type="entry name" value="Creatinase/aminopeptidase-like"/>
</dbReference>
<name>A0A1M6L723_9BACL</name>
<evidence type="ECO:0000259" key="4">
    <source>
        <dbReference type="Pfam" id="PF00557"/>
    </source>
</evidence>
<proteinExistence type="inferred from homology"/>
<dbReference type="InterPro" id="IPR000587">
    <property type="entry name" value="Creatinase_N"/>
</dbReference>
<dbReference type="InterPro" id="IPR000994">
    <property type="entry name" value="Pept_M24"/>
</dbReference>
<dbReference type="PANTHER" id="PTHR46112">
    <property type="entry name" value="AMINOPEPTIDASE"/>
    <property type="match status" value="1"/>
</dbReference>
<dbReference type="InterPro" id="IPR001131">
    <property type="entry name" value="Peptidase_M24B_aminopep-P_CS"/>
</dbReference>
<evidence type="ECO:0000313" key="6">
    <source>
        <dbReference type="EMBL" id="SHJ67011.1"/>
    </source>
</evidence>
<evidence type="ECO:0000313" key="7">
    <source>
        <dbReference type="Proteomes" id="UP000184016"/>
    </source>
</evidence>
<feature type="domain" description="Creatinase N-terminal" evidence="5">
    <location>
        <begin position="8"/>
        <end position="133"/>
    </location>
</feature>
<accession>A0A1M6L723</accession>
<dbReference type="PROSITE" id="PS00491">
    <property type="entry name" value="PROLINE_PEPTIDASE"/>
    <property type="match status" value="1"/>
</dbReference>
<keyword evidence="1 3" id="KW-0479">Metal-binding</keyword>
<protein>
    <submittedName>
        <fullName evidence="6">Xaa-Pro dipeptidase</fullName>
    </submittedName>
</protein>
<gene>
    <name evidence="6" type="ORF">SAMN05443507_102120</name>
</gene>
<evidence type="ECO:0000256" key="2">
    <source>
        <dbReference type="ARBA" id="ARBA00022801"/>
    </source>
</evidence>
<reference evidence="7" key="1">
    <citation type="submission" date="2016-11" db="EMBL/GenBank/DDBJ databases">
        <authorList>
            <person name="Varghese N."/>
            <person name="Submissions S."/>
        </authorList>
    </citation>
    <scope>NUCLEOTIDE SEQUENCE [LARGE SCALE GENOMIC DNA]</scope>
    <source>
        <strain evidence="7">USBA-503</strain>
    </source>
</reference>
<dbReference type="InterPro" id="IPR029149">
    <property type="entry name" value="Creatin/AminoP/Spt16_N"/>
</dbReference>
<keyword evidence="2" id="KW-0378">Hydrolase</keyword>
<dbReference type="Proteomes" id="UP000184016">
    <property type="component" value="Unassembled WGS sequence"/>
</dbReference>
<dbReference type="RefSeq" id="WP_072872871.1">
    <property type="nucleotide sequence ID" value="NZ_FRAF01000002.1"/>
</dbReference>
<dbReference type="SUPFAM" id="SSF55920">
    <property type="entry name" value="Creatinase/aminopeptidase"/>
    <property type="match status" value="1"/>
</dbReference>
<organism evidence="6 7">
    <name type="scientific">Alicyclobacillus tolerans</name>
    <dbReference type="NCBI Taxonomy" id="90970"/>
    <lineage>
        <taxon>Bacteria</taxon>
        <taxon>Bacillati</taxon>
        <taxon>Bacillota</taxon>
        <taxon>Bacilli</taxon>
        <taxon>Bacillales</taxon>
        <taxon>Alicyclobacillaceae</taxon>
        <taxon>Alicyclobacillus</taxon>
    </lineage>
</organism>
<dbReference type="EMBL" id="FRAF01000002">
    <property type="protein sequence ID" value="SHJ67011.1"/>
    <property type="molecule type" value="Genomic_DNA"/>
</dbReference>
<dbReference type="STRING" id="1830138.SAMN05443507_102120"/>
<dbReference type="GO" id="GO:0016787">
    <property type="term" value="F:hydrolase activity"/>
    <property type="evidence" value="ECO:0007669"/>
    <property type="project" value="UniProtKB-KW"/>
</dbReference>
<evidence type="ECO:0000256" key="1">
    <source>
        <dbReference type="ARBA" id="ARBA00022723"/>
    </source>
</evidence>
<dbReference type="SUPFAM" id="SSF53092">
    <property type="entry name" value="Creatinase/prolidase N-terminal domain"/>
    <property type="match status" value="1"/>
</dbReference>
<dbReference type="GO" id="GO:0046872">
    <property type="term" value="F:metal ion binding"/>
    <property type="evidence" value="ECO:0007669"/>
    <property type="project" value="UniProtKB-KW"/>
</dbReference>
<dbReference type="CDD" id="cd01092">
    <property type="entry name" value="APP-like"/>
    <property type="match status" value="1"/>
</dbReference>
<dbReference type="PANTHER" id="PTHR46112:SF3">
    <property type="entry name" value="AMINOPEPTIDASE YPDF"/>
    <property type="match status" value="1"/>
</dbReference>
<sequence length="362" mass="40059">MTTLYETRRQKLSHQLHQCGYSAAILASPANLYYFAGFYVEAGERVVALLVTSDGHSFLLLHEMFAGEVADHHEYETYRDGESPYSRLLHQVPGDTLAIDGHWRSAHLLQILKENSSLRLFSVDPLVEPLRMVKSSDELDLLRTASRMADKVVEEIRFFFHPEASEAEIAQKLAELWTKVGSMGMSFPPIVATAHHGSAPHHEPGTAKLEHSTLIVDTGGIYQHYCSDITRTFILGEPSMEMREVYQVVLAAQQAGIEAVQPGKSLGSVDDAVRQVIESAGYGAYFTHRTGHGVGIDIHEAPFVMQGNEQIIVPGMVMSIEPGIYLPGKFGVRIEDLVAVREDAVEVLNQASKSLEAMLINF</sequence>
<dbReference type="Pfam" id="PF00557">
    <property type="entry name" value="Peptidase_M24"/>
    <property type="match status" value="1"/>
</dbReference>
<evidence type="ECO:0000259" key="5">
    <source>
        <dbReference type="Pfam" id="PF01321"/>
    </source>
</evidence>
<dbReference type="InterPro" id="IPR050659">
    <property type="entry name" value="Peptidase_M24B"/>
</dbReference>
<keyword evidence="7" id="KW-1185">Reference proteome</keyword>
<feature type="domain" description="Peptidase M24" evidence="4">
    <location>
        <begin position="141"/>
        <end position="342"/>
    </location>
</feature>